<dbReference type="Pfam" id="PF13835">
    <property type="entry name" value="DUF4194"/>
    <property type="match status" value="1"/>
</dbReference>
<reference evidence="1 4" key="2">
    <citation type="submission" date="2018-05" db="EMBL/GenBank/DDBJ databases">
        <title>Genomic Encyclopedia of Type Strains, Phase IV (KMG-IV): sequencing the most valuable type-strain genomes for metagenomic binning, comparative biology and taxonomic classification.</title>
        <authorList>
            <person name="Goeker M."/>
        </authorList>
    </citation>
    <scope>NUCLEOTIDE SEQUENCE [LARGE SCALE GENOMIC DNA]</scope>
    <source>
        <strain evidence="1 4">DSM 28816</strain>
    </source>
</reference>
<dbReference type="Proteomes" id="UP000247523">
    <property type="component" value="Unassembled WGS sequence"/>
</dbReference>
<dbReference type="EMBL" id="QICS01000005">
    <property type="protein sequence ID" value="PXV90295.1"/>
    <property type="molecule type" value="Genomic_DNA"/>
</dbReference>
<name>A0A255IE45_9FIRM</name>
<evidence type="ECO:0000313" key="3">
    <source>
        <dbReference type="Proteomes" id="UP000216411"/>
    </source>
</evidence>
<proteinExistence type="predicted"/>
<keyword evidence="3" id="KW-1185">Reference proteome</keyword>
<dbReference type="InterPro" id="IPR025449">
    <property type="entry name" value="JetB"/>
</dbReference>
<dbReference type="EMBL" id="NOKA02000023">
    <property type="protein sequence ID" value="RDY31047.1"/>
    <property type="molecule type" value="Genomic_DNA"/>
</dbReference>
<organism evidence="1 4">
    <name type="scientific">Lachnotalea glycerini</name>
    <dbReference type="NCBI Taxonomy" id="1763509"/>
    <lineage>
        <taxon>Bacteria</taxon>
        <taxon>Bacillati</taxon>
        <taxon>Bacillota</taxon>
        <taxon>Clostridia</taxon>
        <taxon>Lachnospirales</taxon>
        <taxon>Lachnospiraceae</taxon>
        <taxon>Lachnotalea</taxon>
    </lineage>
</organism>
<reference evidence="2 3" key="1">
    <citation type="journal article" date="2017" name="Genome Announc.">
        <title>Draft Genome Sequence of a Sporulating and Motile Strain of Lachnotalea glycerini Isolated from Water in Quebec City, Canada.</title>
        <authorList>
            <person name="Maheux A.F."/>
            <person name="Boudreau D.K."/>
            <person name="Berube E."/>
            <person name="Boissinot M."/>
            <person name="Raymond F."/>
            <person name="Brodeur S."/>
            <person name="Corbeil J."/>
            <person name="Isabel S."/>
            <person name="Omar R.F."/>
            <person name="Bergeron M.G."/>
        </authorList>
    </citation>
    <scope>NUCLEOTIDE SEQUENCE [LARGE SCALE GENOMIC DNA]</scope>
    <source>
        <strain evidence="2 3">CCRI-19302</strain>
    </source>
</reference>
<dbReference type="OrthoDB" id="2042225at2"/>
<dbReference type="Proteomes" id="UP000216411">
    <property type="component" value="Unassembled WGS sequence"/>
</dbReference>
<dbReference type="AlphaFoldDB" id="A0A255IE45"/>
<reference evidence="2" key="3">
    <citation type="submission" date="2018-07" db="EMBL/GenBank/DDBJ databases">
        <authorList>
            <person name="Quirk P.G."/>
            <person name="Krulwich T.A."/>
        </authorList>
    </citation>
    <scope>NUCLEOTIDE SEQUENCE</scope>
    <source>
        <strain evidence="2">CCRI-19302</strain>
    </source>
</reference>
<accession>A0A255IE45</accession>
<protein>
    <submittedName>
        <fullName evidence="2">DUF4194 domain-containing protein</fullName>
    </submittedName>
</protein>
<sequence length="219" mass="25884">MIQYYKDLTEEEQEEVTKTISLLQAQTFILERKYDKKTARYQYNKEYRVCEKHLEFLMEYFKIAGIELIENRQYGVMALRSSHLLGEKLSKLTTIFILLLKLIFEEKMNSVSNAVHVYASLDEVYDKINLFRLWDNKALPITEIKKTITVLRKYQIIDLLDFDGEIKGETNLILYPSINLLLHAEEVRNIITQYQESEEEEDDCISGDDENVSEQLALY</sequence>
<evidence type="ECO:0000313" key="1">
    <source>
        <dbReference type="EMBL" id="PXV90295.1"/>
    </source>
</evidence>
<dbReference type="RefSeq" id="WP_094377825.1">
    <property type="nucleotide sequence ID" value="NZ_NOKA02000023.1"/>
</dbReference>
<comment type="caution">
    <text evidence="1">The sequence shown here is derived from an EMBL/GenBank/DDBJ whole genome shotgun (WGS) entry which is preliminary data.</text>
</comment>
<evidence type="ECO:0000313" key="4">
    <source>
        <dbReference type="Proteomes" id="UP000247523"/>
    </source>
</evidence>
<evidence type="ECO:0000313" key="2">
    <source>
        <dbReference type="EMBL" id="RDY31047.1"/>
    </source>
</evidence>
<gene>
    <name evidence="1" type="ORF">C8E03_105205</name>
    <name evidence="2" type="ORF">CG710_011755</name>
</gene>